<sequence length="8" mass="1036">MCSLRWQI</sequence>
<protein>
    <submittedName>
        <fullName evidence="1">Uncharacterized protein</fullName>
    </submittedName>
</protein>
<reference evidence="1" key="2">
    <citation type="journal article" date="2015" name="Data Brief">
        <title>Shoot transcriptome of the giant reed, Arundo donax.</title>
        <authorList>
            <person name="Barrero R.A."/>
            <person name="Guerrero F.D."/>
            <person name="Moolhuijzen P."/>
            <person name="Goolsby J.A."/>
            <person name="Tidwell J."/>
            <person name="Bellgard S.E."/>
            <person name="Bellgard M.I."/>
        </authorList>
    </citation>
    <scope>NUCLEOTIDE SEQUENCE</scope>
    <source>
        <tissue evidence="1">Shoot tissue taken approximately 20 cm above the soil surface</tissue>
    </source>
</reference>
<proteinExistence type="predicted"/>
<reference evidence="1" key="1">
    <citation type="submission" date="2014-09" db="EMBL/GenBank/DDBJ databases">
        <authorList>
            <person name="Magalhaes I.L.F."/>
            <person name="Oliveira U."/>
            <person name="Santos F.R."/>
            <person name="Vidigal T.H.D.A."/>
            <person name="Brescovit A.D."/>
            <person name="Santos A.J."/>
        </authorList>
    </citation>
    <scope>NUCLEOTIDE SEQUENCE</scope>
    <source>
        <tissue evidence="1">Shoot tissue taken approximately 20 cm above the soil surface</tissue>
    </source>
</reference>
<organism evidence="1">
    <name type="scientific">Arundo donax</name>
    <name type="common">Giant reed</name>
    <name type="synonym">Donax arundinaceus</name>
    <dbReference type="NCBI Taxonomy" id="35708"/>
    <lineage>
        <taxon>Eukaryota</taxon>
        <taxon>Viridiplantae</taxon>
        <taxon>Streptophyta</taxon>
        <taxon>Embryophyta</taxon>
        <taxon>Tracheophyta</taxon>
        <taxon>Spermatophyta</taxon>
        <taxon>Magnoliopsida</taxon>
        <taxon>Liliopsida</taxon>
        <taxon>Poales</taxon>
        <taxon>Poaceae</taxon>
        <taxon>PACMAD clade</taxon>
        <taxon>Arundinoideae</taxon>
        <taxon>Arundineae</taxon>
        <taxon>Arundo</taxon>
    </lineage>
</organism>
<name>A0A0A9A362_ARUDO</name>
<accession>A0A0A9A362</accession>
<evidence type="ECO:0000313" key="1">
    <source>
        <dbReference type="EMBL" id="JAD43450.1"/>
    </source>
</evidence>
<dbReference type="EMBL" id="GBRH01254445">
    <property type="protein sequence ID" value="JAD43450.1"/>
    <property type="molecule type" value="Transcribed_RNA"/>
</dbReference>